<dbReference type="AlphaFoldDB" id="A0A8S1QEJ6"/>
<comment type="caution">
    <text evidence="1">The sequence shown here is derived from an EMBL/GenBank/DDBJ whole genome shotgun (WGS) entry which is preliminary data.</text>
</comment>
<evidence type="ECO:0000313" key="1">
    <source>
        <dbReference type="EMBL" id="CAD8113381.1"/>
    </source>
</evidence>
<keyword evidence="3" id="KW-1185">Reference proteome</keyword>
<dbReference type="EMBL" id="CAJJDM010000169">
    <property type="protein sequence ID" value="CAD8114925.1"/>
    <property type="molecule type" value="Genomic_DNA"/>
</dbReference>
<reference evidence="1" key="1">
    <citation type="submission" date="2021-01" db="EMBL/GenBank/DDBJ databases">
        <authorList>
            <consortium name="Genoscope - CEA"/>
            <person name="William W."/>
        </authorList>
    </citation>
    <scope>NUCLEOTIDE SEQUENCE</scope>
</reference>
<dbReference type="EMBL" id="CAJJDM010000160">
    <property type="protein sequence ID" value="CAD8113381.1"/>
    <property type="molecule type" value="Genomic_DNA"/>
</dbReference>
<accession>A0A8S1QEJ6</accession>
<dbReference type="Proteomes" id="UP000688137">
    <property type="component" value="Unassembled WGS sequence"/>
</dbReference>
<sequence>MQKASIFNRNFKLLFNKNKYQNLTAQQGHNQTHLGWVSPVDYRFGRTMLYITCAIGFFCAYMDPGVLHETFGHFKQPPKYVLGFGKGLEGDEKKLNQQILDRHHAEEQLEHFKHNITQYDGK</sequence>
<dbReference type="OMA" id="HREHNEH"/>
<gene>
    <name evidence="1" type="ORF">PPRIM_AZ9-3.1.T1550031</name>
    <name evidence="2" type="ORF">PPRIM_AZ9-3.1.T1620021</name>
</gene>
<protein>
    <submittedName>
        <fullName evidence="1">Uncharacterized protein</fullName>
    </submittedName>
</protein>
<evidence type="ECO:0000313" key="2">
    <source>
        <dbReference type="EMBL" id="CAD8114925.1"/>
    </source>
</evidence>
<proteinExistence type="predicted"/>
<evidence type="ECO:0000313" key="3">
    <source>
        <dbReference type="Proteomes" id="UP000688137"/>
    </source>
</evidence>
<name>A0A8S1QEJ6_PARPR</name>
<organism evidence="1 3">
    <name type="scientific">Paramecium primaurelia</name>
    <dbReference type="NCBI Taxonomy" id="5886"/>
    <lineage>
        <taxon>Eukaryota</taxon>
        <taxon>Sar</taxon>
        <taxon>Alveolata</taxon>
        <taxon>Ciliophora</taxon>
        <taxon>Intramacronucleata</taxon>
        <taxon>Oligohymenophorea</taxon>
        <taxon>Peniculida</taxon>
        <taxon>Parameciidae</taxon>
        <taxon>Paramecium</taxon>
    </lineage>
</organism>